<dbReference type="Pfam" id="PF05185">
    <property type="entry name" value="PRMT5"/>
    <property type="match status" value="1"/>
</dbReference>
<evidence type="ECO:0000259" key="2">
    <source>
        <dbReference type="Pfam" id="PF05185"/>
    </source>
</evidence>
<dbReference type="Pfam" id="PF17285">
    <property type="entry name" value="PRMT5_TIM"/>
    <property type="match status" value="1"/>
</dbReference>
<dbReference type="Pfam" id="PF17286">
    <property type="entry name" value="PRMT5_C"/>
    <property type="match status" value="1"/>
</dbReference>
<dbReference type="GO" id="GO:0006355">
    <property type="term" value="P:regulation of DNA-templated transcription"/>
    <property type="evidence" value="ECO:0007669"/>
    <property type="project" value="TreeGrafter"/>
</dbReference>
<dbReference type="Gene3D" id="2.70.160.11">
    <property type="entry name" value="Hnrnp arginine n-methyltransferase1"/>
    <property type="match status" value="1"/>
</dbReference>
<keyword evidence="1" id="KW-0489">Methyltransferase</keyword>
<dbReference type="PANTHER" id="PTHR10738:SF0">
    <property type="entry name" value="PROTEIN ARGININE N-METHYLTRANSFERASE 5"/>
    <property type="match status" value="1"/>
</dbReference>
<dbReference type="PROSITE" id="PS51678">
    <property type="entry name" value="SAM_MT_PRMT"/>
    <property type="match status" value="1"/>
</dbReference>
<dbReference type="Gene3D" id="3.20.20.150">
    <property type="entry name" value="Divalent-metal-dependent TIM barrel enzymes"/>
    <property type="match status" value="1"/>
</dbReference>
<dbReference type="InterPro" id="IPR007857">
    <property type="entry name" value="Arg_MeTrfase_PRMT5"/>
</dbReference>
<sequence length="633" mass="72482">MTAPNGLSVGRELDFIPNNLRESLTDLLGAGYHFLTTPFRHPHYRSGTYPLGAVPSMFARPDTVLSTTEWRTAIVAKMDPDLDVDHPNPILRKKAEAALMADLKYAMHLSVVCSQICLKRRDNPNLARLLYSLILNQQAHVMKIWVTVPLNAPNSMASQRLNKCLENGDSIVEHDSEDTWQWWRAFRSLVDESEKFGLVLELTENLPDGHSMKRWIGEGIRCITVPTSIFVLNKAGFPVLPVPHQRLIADVFQMAGYVQFQVSGLNTKHHDKAYLEYMFYLQKKYARMDTYRYYGKGYEDQLQIPLQPLQDNLESSTYECFEQDPVKYHEYQRAIFHALQDRVPVSEKDDVVVVCMVLGAGRGPLVHRLLMAAEKAERKVKVYALEKNANAIPTLVCRNRQEWNEVVTLVHCDMRVWDPPEKADIVISELLGSFGDNELSPECLDGANKVFKPDGISIPQAYTSYLAPIQTPRVFQATRVMNHAGREDQEKPYVVNLTSFCRLAEPLPTFEFTHPSKESEAKDPDHNTRYTALTFKPCPTEATLHGFGGYFTSVLYKTVRLSIHPSDHSPGMFSWFPMYFPLQRPVQIRAGDRVTVHMWRLRDEHKVWYEWTITEPEALPIHNSSGKHYQIGF</sequence>
<dbReference type="CDD" id="cd02440">
    <property type="entry name" value="AdoMet_MTases"/>
    <property type="match status" value="1"/>
</dbReference>
<keyword evidence="1" id="KW-0808">Transferase</keyword>
<dbReference type="EMBL" id="OB660448">
    <property type="protein sequence ID" value="CAD7224835.1"/>
    <property type="molecule type" value="Genomic_DNA"/>
</dbReference>
<evidence type="ECO:0000259" key="3">
    <source>
        <dbReference type="Pfam" id="PF17285"/>
    </source>
</evidence>
<reference evidence="5" key="1">
    <citation type="submission" date="2020-11" db="EMBL/GenBank/DDBJ databases">
        <authorList>
            <person name="Tran Van P."/>
        </authorList>
    </citation>
    <scope>NUCLEOTIDE SEQUENCE</scope>
</reference>
<dbReference type="OrthoDB" id="1368803at2759"/>
<dbReference type="InterPro" id="IPR035247">
    <property type="entry name" value="PRMT5_TIM"/>
</dbReference>
<name>A0A7R8ZHS2_9CRUS</name>
<dbReference type="SUPFAM" id="SSF53335">
    <property type="entry name" value="S-adenosyl-L-methionine-dependent methyltransferases"/>
    <property type="match status" value="1"/>
</dbReference>
<evidence type="ECO:0000259" key="4">
    <source>
        <dbReference type="Pfam" id="PF17286"/>
    </source>
</evidence>
<proteinExistence type="inferred from homology"/>
<dbReference type="GO" id="GO:0005634">
    <property type="term" value="C:nucleus"/>
    <property type="evidence" value="ECO:0007669"/>
    <property type="project" value="TreeGrafter"/>
</dbReference>
<evidence type="ECO:0000256" key="1">
    <source>
        <dbReference type="PIRNR" id="PIRNR015894"/>
    </source>
</evidence>
<dbReference type="Gene3D" id="3.40.50.150">
    <property type="entry name" value="Vaccinia Virus protein VP39"/>
    <property type="match status" value="1"/>
</dbReference>
<dbReference type="InterPro" id="IPR035075">
    <property type="entry name" value="PRMT5"/>
</dbReference>
<dbReference type="GO" id="GO:0016274">
    <property type="term" value="F:protein-arginine N-methyltransferase activity"/>
    <property type="evidence" value="ECO:0007669"/>
    <property type="project" value="InterPro"/>
</dbReference>
<organism evidence="5">
    <name type="scientific">Cyprideis torosa</name>
    <dbReference type="NCBI Taxonomy" id="163714"/>
    <lineage>
        <taxon>Eukaryota</taxon>
        <taxon>Metazoa</taxon>
        <taxon>Ecdysozoa</taxon>
        <taxon>Arthropoda</taxon>
        <taxon>Crustacea</taxon>
        <taxon>Oligostraca</taxon>
        <taxon>Ostracoda</taxon>
        <taxon>Podocopa</taxon>
        <taxon>Podocopida</taxon>
        <taxon>Cytherocopina</taxon>
        <taxon>Cytheroidea</taxon>
        <taxon>Cytherideidae</taxon>
        <taxon>Cyprideis</taxon>
    </lineage>
</organism>
<accession>A0A7R8ZHS2</accession>
<keyword evidence="1" id="KW-0949">S-adenosyl-L-methionine</keyword>
<evidence type="ECO:0000313" key="5">
    <source>
        <dbReference type="EMBL" id="CAD7224835.1"/>
    </source>
</evidence>
<dbReference type="GO" id="GO:0032259">
    <property type="term" value="P:methylation"/>
    <property type="evidence" value="ECO:0007669"/>
    <property type="project" value="UniProtKB-KW"/>
</dbReference>
<dbReference type="PIRSF" id="PIRSF015894">
    <property type="entry name" value="Skb1_MeTrfase"/>
    <property type="match status" value="1"/>
</dbReference>
<feature type="domain" description="PRMT5 oligomerisation" evidence="4">
    <location>
        <begin position="462"/>
        <end position="631"/>
    </location>
</feature>
<feature type="domain" description="PRMT5 arginine-N-methyltransferase" evidence="2">
    <location>
        <begin position="293"/>
        <end position="458"/>
    </location>
</feature>
<gene>
    <name evidence="5" type="ORF">CTOB1V02_LOCUS2788</name>
</gene>
<protein>
    <recommendedName>
        <fullName evidence="1">Protein arginine N-methyltransferase</fullName>
    </recommendedName>
</protein>
<dbReference type="AlphaFoldDB" id="A0A7R8ZHS2"/>
<comment type="similarity">
    <text evidence="1">Belongs to the class I-like SAM-binding methyltransferase superfamily.</text>
</comment>
<feature type="domain" description="PRMT5 TIM barrel" evidence="3">
    <location>
        <begin position="31"/>
        <end position="284"/>
    </location>
</feature>
<dbReference type="InterPro" id="IPR035248">
    <property type="entry name" value="PRMT5_C"/>
</dbReference>
<dbReference type="PANTHER" id="PTHR10738">
    <property type="entry name" value="PROTEIN ARGININE N-METHYLTRANSFERASE 5"/>
    <property type="match status" value="1"/>
</dbReference>
<dbReference type="InterPro" id="IPR025799">
    <property type="entry name" value="Arg_MeTrfase"/>
</dbReference>
<dbReference type="GO" id="GO:0005829">
    <property type="term" value="C:cytosol"/>
    <property type="evidence" value="ECO:0007669"/>
    <property type="project" value="TreeGrafter"/>
</dbReference>
<dbReference type="InterPro" id="IPR029063">
    <property type="entry name" value="SAM-dependent_MTases_sf"/>
</dbReference>